<keyword evidence="1 3" id="KW-0853">WD repeat</keyword>
<accession>A0A7S1T0F1</accession>
<keyword evidence="2" id="KW-0677">Repeat</keyword>
<proteinExistence type="predicted"/>
<dbReference type="Pfam" id="PF00400">
    <property type="entry name" value="WD40"/>
    <property type="match status" value="3"/>
</dbReference>
<reference evidence="4" key="1">
    <citation type="submission" date="2021-01" db="EMBL/GenBank/DDBJ databases">
        <authorList>
            <person name="Corre E."/>
            <person name="Pelletier E."/>
            <person name="Niang G."/>
            <person name="Scheremetjew M."/>
            <person name="Finn R."/>
            <person name="Kale V."/>
            <person name="Holt S."/>
            <person name="Cochrane G."/>
            <person name="Meng A."/>
            <person name="Brown T."/>
            <person name="Cohen L."/>
        </authorList>
    </citation>
    <scope>NUCLEOTIDE SEQUENCE</scope>
    <source>
        <strain evidence="4">PLY429</strain>
    </source>
</reference>
<evidence type="ECO:0000256" key="2">
    <source>
        <dbReference type="ARBA" id="ARBA00022737"/>
    </source>
</evidence>
<evidence type="ECO:0000313" key="4">
    <source>
        <dbReference type="EMBL" id="CAD9214075.1"/>
    </source>
</evidence>
<dbReference type="Gene3D" id="2.130.10.10">
    <property type="entry name" value="YVTN repeat-like/Quinoprotein amine dehydrogenase"/>
    <property type="match status" value="1"/>
</dbReference>
<protein>
    <recommendedName>
        <fullName evidence="5">WD repeat-containing protein 44</fullName>
    </recommendedName>
</protein>
<feature type="repeat" description="WD" evidence="3">
    <location>
        <begin position="19"/>
        <end position="53"/>
    </location>
</feature>
<gene>
    <name evidence="4" type="ORF">TCHU04912_LOCUS16314</name>
</gene>
<dbReference type="InterPro" id="IPR015943">
    <property type="entry name" value="WD40/YVTN_repeat-like_dom_sf"/>
</dbReference>
<dbReference type="EMBL" id="HBGG01031243">
    <property type="protein sequence ID" value="CAD9214075.1"/>
    <property type="molecule type" value="Transcribed_RNA"/>
</dbReference>
<evidence type="ECO:0000256" key="3">
    <source>
        <dbReference type="PROSITE-ProRule" id="PRU00221"/>
    </source>
</evidence>
<dbReference type="PANTHER" id="PTHR14221:SF0">
    <property type="entry name" value="WD REPEAT-CONTAINING PROTEIN 44"/>
    <property type="match status" value="1"/>
</dbReference>
<evidence type="ECO:0008006" key="5">
    <source>
        <dbReference type="Google" id="ProtNLM"/>
    </source>
</evidence>
<dbReference type="PROSITE" id="PS50294">
    <property type="entry name" value="WD_REPEATS_REGION"/>
    <property type="match status" value="1"/>
</dbReference>
<dbReference type="PANTHER" id="PTHR14221">
    <property type="entry name" value="WD REPEAT DOMAIN 44"/>
    <property type="match status" value="1"/>
</dbReference>
<sequence>MDKTVRLWHVSVDGECLRTFNHTDFVTCVQFHPSNDKVFMSGSIDGKVRLWNIPRIHVLDFADCHQMVTAASFSPDGDQVAVGTMAGKCRFYACRDTKLTYEAQLNVCTVKGRNRKITGIRFMPTDKTKVLITSNDSRLRLYNTTEYQQCCKYKGLINKNAQIRASFSGNGRYILCGSDQGQVFVWSTVNPLIPAVNPSYTAFRKDKNSSYEAFQGLTDIATVALFAPELWHRRFHEEAPEHVAPVAELTKAVSALLRTDTAAGVADSPLSGDSPAGGNLDSAAKGSELNSAFSMFGEVIVAAGHRGEICIFENSGLPHWL</sequence>
<dbReference type="AlphaFoldDB" id="A0A7S1T0F1"/>
<dbReference type="SMART" id="SM00320">
    <property type="entry name" value="WD40"/>
    <property type="match status" value="4"/>
</dbReference>
<dbReference type="InterPro" id="IPR001680">
    <property type="entry name" value="WD40_rpt"/>
</dbReference>
<dbReference type="PROSITE" id="PS50082">
    <property type="entry name" value="WD_REPEATS_2"/>
    <property type="match status" value="1"/>
</dbReference>
<organism evidence="4">
    <name type="scientific">Tetraselmis chuii</name>
    <dbReference type="NCBI Taxonomy" id="63592"/>
    <lineage>
        <taxon>Eukaryota</taxon>
        <taxon>Viridiplantae</taxon>
        <taxon>Chlorophyta</taxon>
        <taxon>core chlorophytes</taxon>
        <taxon>Chlorodendrophyceae</taxon>
        <taxon>Chlorodendrales</taxon>
        <taxon>Chlorodendraceae</taxon>
        <taxon>Tetraselmis</taxon>
    </lineage>
</organism>
<name>A0A7S1T0F1_9CHLO</name>
<dbReference type="InterPro" id="IPR036322">
    <property type="entry name" value="WD40_repeat_dom_sf"/>
</dbReference>
<evidence type="ECO:0000256" key="1">
    <source>
        <dbReference type="ARBA" id="ARBA00022574"/>
    </source>
</evidence>
<dbReference type="SUPFAM" id="SSF50978">
    <property type="entry name" value="WD40 repeat-like"/>
    <property type="match status" value="1"/>
</dbReference>
<dbReference type="InterPro" id="IPR040324">
    <property type="entry name" value="WDR44/Dgr2"/>
</dbReference>